<feature type="transmembrane region" description="Helical" evidence="1">
    <location>
        <begin position="217"/>
        <end position="236"/>
    </location>
</feature>
<dbReference type="RefSeq" id="WP_013279760.1">
    <property type="nucleotide sequence ID" value="NC_014387.1"/>
</dbReference>
<feature type="transmembrane region" description="Helical" evidence="1">
    <location>
        <begin position="19"/>
        <end position="37"/>
    </location>
</feature>
<protein>
    <recommendedName>
        <fullName evidence="4">Glycosyltransferase RgtA/B/C/D-like domain-containing protein</fullName>
    </recommendedName>
</protein>
<sequence length="573" mass="64740">MSEVKVVDNRNDRDKKLNIFMWAFMVLGALFTLFLIWKKDFYMENSDIASDMILGKLLSQEGGILSKNWFYSTELHVVHTQLLYKLLFHIWPDNWLMVRLAAAVVFLILIVASFLFMTRALGLEKEGLLAASILTWPFGQWYVRIVTFGQSYVTYFIIAFVSMGLFFRAVQGGKAASAKNGDSASDCTGGNNIVVLGIYGILLALISFVAGLGGVRLLMICYAPLFATSLVVVLFAHFAKFAGWNGAKEFGTSAKAAFIYALIPFAFSCIGLGINRKVLCNKYHFQDQFRETWRDFSFSRILDTLSDSLTLFGWHAEVGFVSWQGLINCLNFLLIVGIVVSIIYVYKKFWRFQPIVQLFLVYAGVLTLITTVVLSCSNKYYSYYWLPVIPYFLVILGLGVFSADDNRTHKSVAAYIGNYRNVVCGLIAAAIALASVSVYADPNPQDQYQDYAIVDAIEWLKNSDYEQGFGMFWSSNVIMALTNGRIEMRTIMDVDHIDDLGSEYPWLQEVRHTEELPEGKFFVIVSARDYDLGNQGSAMIFGMSDHLVYGNDSAYIYSFESMDDYVNARNALW</sequence>
<feature type="transmembrane region" description="Helical" evidence="1">
    <location>
        <begin position="96"/>
        <end position="116"/>
    </location>
</feature>
<feature type="transmembrane region" description="Helical" evidence="1">
    <location>
        <begin position="152"/>
        <end position="170"/>
    </location>
</feature>
<evidence type="ECO:0008006" key="4">
    <source>
        <dbReference type="Google" id="ProtNLM"/>
    </source>
</evidence>
<dbReference type="STRING" id="515622.bpr_I0355"/>
<dbReference type="HOGENOM" id="CLU_028009_0_0_9"/>
<feature type="transmembrane region" description="Helical" evidence="1">
    <location>
        <begin position="257"/>
        <end position="274"/>
    </location>
</feature>
<keyword evidence="1" id="KW-0812">Transmembrane</keyword>
<keyword evidence="3" id="KW-1185">Reference proteome</keyword>
<feature type="transmembrane region" description="Helical" evidence="1">
    <location>
        <begin position="422"/>
        <end position="440"/>
    </location>
</feature>
<feature type="transmembrane region" description="Helical" evidence="1">
    <location>
        <begin position="358"/>
        <end position="375"/>
    </location>
</feature>
<reference evidence="2 3" key="1">
    <citation type="journal article" date="2010" name="PLoS ONE">
        <title>The glycobiome of the rumen bacterium Butyrivibrio proteoclasticus B316(T) highlights adaptation to a polysaccharide-rich environment.</title>
        <authorList>
            <person name="Kelly W.J."/>
            <person name="Leahy S.C."/>
            <person name="Altermann E."/>
            <person name="Yeoman C.J."/>
            <person name="Dunne J.C."/>
            <person name="Kong Z."/>
            <person name="Pacheco D.M."/>
            <person name="Li D."/>
            <person name="Noel S.J."/>
            <person name="Moon C.D."/>
            <person name="Cookson A.L."/>
            <person name="Attwood G.T."/>
        </authorList>
    </citation>
    <scope>NUCLEOTIDE SEQUENCE [LARGE SCALE GENOMIC DNA]</scope>
    <source>
        <strain evidence="3">ATCC 51982 / DSM 14932 / B316</strain>
    </source>
</reference>
<dbReference type="eggNOG" id="ENOG5032WPM">
    <property type="taxonomic scope" value="Bacteria"/>
</dbReference>
<gene>
    <name evidence="2" type="ordered locus">bpr_I0355</name>
</gene>
<feature type="transmembrane region" description="Helical" evidence="1">
    <location>
        <begin position="191"/>
        <end position="211"/>
    </location>
</feature>
<feature type="transmembrane region" description="Helical" evidence="1">
    <location>
        <begin position="381"/>
        <end position="401"/>
    </location>
</feature>
<proteinExistence type="predicted"/>
<dbReference type="Proteomes" id="UP000001299">
    <property type="component" value="Chromosome 1"/>
</dbReference>
<accession>E0RYM2</accession>
<evidence type="ECO:0000313" key="2">
    <source>
        <dbReference type="EMBL" id="ADL33103.1"/>
    </source>
</evidence>
<feature type="transmembrane region" description="Helical" evidence="1">
    <location>
        <begin position="325"/>
        <end position="346"/>
    </location>
</feature>
<keyword evidence="1" id="KW-1133">Transmembrane helix</keyword>
<organism evidence="2 3">
    <name type="scientific">Butyrivibrio proteoclasticus (strain ATCC 51982 / DSM 14932 / B316)</name>
    <name type="common">Clostridium proteoclasticum</name>
    <dbReference type="NCBI Taxonomy" id="515622"/>
    <lineage>
        <taxon>Bacteria</taxon>
        <taxon>Bacillati</taxon>
        <taxon>Bacillota</taxon>
        <taxon>Clostridia</taxon>
        <taxon>Lachnospirales</taxon>
        <taxon>Lachnospiraceae</taxon>
        <taxon>Butyrivibrio</taxon>
    </lineage>
</organism>
<dbReference type="AlphaFoldDB" id="E0RYM2"/>
<dbReference type="EMBL" id="CP001810">
    <property type="protein sequence ID" value="ADL33103.1"/>
    <property type="molecule type" value="Genomic_DNA"/>
</dbReference>
<name>E0RYM2_BUTPB</name>
<keyword evidence="1" id="KW-0472">Membrane</keyword>
<dbReference type="KEGG" id="bpb:bpr_I0355"/>
<evidence type="ECO:0000256" key="1">
    <source>
        <dbReference type="SAM" id="Phobius"/>
    </source>
</evidence>
<evidence type="ECO:0000313" key="3">
    <source>
        <dbReference type="Proteomes" id="UP000001299"/>
    </source>
</evidence>